<dbReference type="Pfam" id="PF13439">
    <property type="entry name" value="Glyco_transf_4"/>
    <property type="match status" value="1"/>
</dbReference>
<dbReference type="GO" id="GO:0016740">
    <property type="term" value="F:transferase activity"/>
    <property type="evidence" value="ECO:0007669"/>
    <property type="project" value="UniProtKB-KW"/>
</dbReference>
<dbReference type="Gene3D" id="3.40.50.2000">
    <property type="entry name" value="Glycogen Phosphorylase B"/>
    <property type="match status" value="2"/>
</dbReference>
<dbReference type="SUPFAM" id="SSF53756">
    <property type="entry name" value="UDP-Glycosyltransferase/glycogen phosphorylase"/>
    <property type="match status" value="1"/>
</dbReference>
<proteinExistence type="predicted"/>
<dbReference type="RefSeq" id="WP_248358474.1">
    <property type="nucleotide sequence ID" value="NZ_AP025591.1"/>
</dbReference>
<evidence type="ECO:0000256" key="1">
    <source>
        <dbReference type="ARBA" id="ARBA00022679"/>
    </source>
</evidence>
<dbReference type="PANTHER" id="PTHR46401:SF2">
    <property type="entry name" value="GLYCOSYLTRANSFERASE WBBK-RELATED"/>
    <property type="match status" value="1"/>
</dbReference>
<evidence type="ECO:0000259" key="2">
    <source>
        <dbReference type="Pfam" id="PF00534"/>
    </source>
</evidence>
<keyword evidence="5" id="KW-1185">Reference proteome</keyword>
<sequence>MSGGDAVRIGIDATLLRPDRLTGVERHALSLLTALARADPRPDLVVFVRPDAPAAVRALPFRRIVAPFTARVPVDQAWLPLAARRAHVDVLHTLAFPTPVLWRGPAILTVHDATPWLHPEATSAGMRLYYRPLYPQALARAAAILTVSEASRRDLADALGLAPGRIHVTPNGVDGRFFEAHAARPMRPYLLAVGTVEPRKNLPVLVEAFRRLRRDGRELELVIAGRRGWAAPPPHSDLVPHVRIAGPVPDEALPALYAAAACFVQPSRLEGFGLALAEAMAAGVPAVASDIAAHREVGGPAVAYADPSDPDAFAAAIAATLDDPTAARARATLARARARGLTWDACAAATLRVYRAVAAARAGAPAAEPRAAGA</sequence>
<dbReference type="EMBL" id="AP025591">
    <property type="protein sequence ID" value="BDG01711.1"/>
    <property type="molecule type" value="Genomic_DNA"/>
</dbReference>
<accession>A0ABM7WQG8</accession>
<feature type="domain" description="Glycosyltransferase subfamily 4-like N-terminal" evidence="3">
    <location>
        <begin position="23"/>
        <end position="174"/>
    </location>
</feature>
<dbReference type="CDD" id="cd03809">
    <property type="entry name" value="GT4_MtfB-like"/>
    <property type="match status" value="1"/>
</dbReference>
<dbReference type="Pfam" id="PF00534">
    <property type="entry name" value="Glycos_transf_1"/>
    <property type="match status" value="1"/>
</dbReference>
<name>A0ABM7WQG8_9BACT</name>
<dbReference type="Proteomes" id="UP001162891">
    <property type="component" value="Chromosome"/>
</dbReference>
<feature type="domain" description="Glycosyl transferase family 1" evidence="2">
    <location>
        <begin position="178"/>
        <end position="329"/>
    </location>
</feature>
<evidence type="ECO:0000259" key="3">
    <source>
        <dbReference type="Pfam" id="PF13439"/>
    </source>
</evidence>
<evidence type="ECO:0000313" key="5">
    <source>
        <dbReference type="Proteomes" id="UP001162891"/>
    </source>
</evidence>
<dbReference type="InterPro" id="IPR001296">
    <property type="entry name" value="Glyco_trans_1"/>
</dbReference>
<evidence type="ECO:0000313" key="4">
    <source>
        <dbReference type="EMBL" id="BDG01711.1"/>
    </source>
</evidence>
<keyword evidence="1 4" id="KW-0808">Transferase</keyword>
<gene>
    <name evidence="4" type="ORF">AMOR_07070</name>
</gene>
<organism evidence="4 5">
    <name type="scientific">Anaeromyxobacter oryzae</name>
    <dbReference type="NCBI Taxonomy" id="2918170"/>
    <lineage>
        <taxon>Bacteria</taxon>
        <taxon>Pseudomonadati</taxon>
        <taxon>Myxococcota</taxon>
        <taxon>Myxococcia</taxon>
        <taxon>Myxococcales</taxon>
        <taxon>Cystobacterineae</taxon>
        <taxon>Anaeromyxobacteraceae</taxon>
        <taxon>Anaeromyxobacter</taxon>
    </lineage>
</organism>
<reference evidence="5" key="1">
    <citation type="journal article" date="2022" name="Int. J. Syst. Evol. Microbiol.">
        <title>Anaeromyxobacter oryzae sp. nov., Anaeromyxobacter diazotrophicus sp. nov. and Anaeromyxobacter paludicola sp. nov., isolated from paddy soils.</title>
        <authorList>
            <person name="Itoh H."/>
            <person name="Xu Z."/>
            <person name="Mise K."/>
            <person name="Masuda Y."/>
            <person name="Ushijima N."/>
            <person name="Hayakawa C."/>
            <person name="Shiratori Y."/>
            <person name="Senoo K."/>
        </authorList>
    </citation>
    <scope>NUCLEOTIDE SEQUENCE [LARGE SCALE GENOMIC DNA]</scope>
    <source>
        <strain evidence="5">Red232</strain>
    </source>
</reference>
<dbReference type="InterPro" id="IPR028098">
    <property type="entry name" value="Glyco_trans_4-like_N"/>
</dbReference>
<dbReference type="PANTHER" id="PTHR46401">
    <property type="entry name" value="GLYCOSYLTRANSFERASE WBBK-RELATED"/>
    <property type="match status" value="1"/>
</dbReference>
<protein>
    <submittedName>
        <fullName evidence="4">Glycosyl transferase family 1</fullName>
    </submittedName>
</protein>